<feature type="domain" description="Trypsin-co-occurring" evidence="1">
    <location>
        <begin position="2"/>
        <end position="79"/>
    </location>
</feature>
<protein>
    <recommendedName>
        <fullName evidence="1">Trypsin-co-occurring domain-containing protein</fullName>
    </recommendedName>
</protein>
<dbReference type="Proteomes" id="UP001501532">
    <property type="component" value="Unassembled WGS sequence"/>
</dbReference>
<comment type="caution">
    <text evidence="2">The sequence shown here is derived from an EMBL/GenBank/DDBJ whole genome shotgun (WGS) entry which is preliminary data.</text>
</comment>
<gene>
    <name evidence="2" type="ORF">GCM10010448_31190</name>
</gene>
<evidence type="ECO:0000313" key="3">
    <source>
        <dbReference type="Proteomes" id="UP001501532"/>
    </source>
</evidence>
<reference evidence="3" key="1">
    <citation type="journal article" date="2019" name="Int. J. Syst. Evol. Microbiol.">
        <title>The Global Catalogue of Microorganisms (GCM) 10K type strain sequencing project: providing services to taxonomists for standard genome sequencing and annotation.</title>
        <authorList>
            <consortium name="The Broad Institute Genomics Platform"/>
            <consortium name="The Broad Institute Genome Sequencing Center for Infectious Disease"/>
            <person name="Wu L."/>
            <person name="Ma J."/>
        </authorList>
    </citation>
    <scope>NUCLEOTIDE SEQUENCE [LARGE SCALE GENOMIC DNA]</scope>
    <source>
        <strain evidence="3">JCM 9091</strain>
    </source>
</reference>
<evidence type="ECO:0000313" key="2">
    <source>
        <dbReference type="EMBL" id="GAA3046028.1"/>
    </source>
</evidence>
<accession>A0ABP6LN18</accession>
<organism evidence="2 3">
    <name type="scientific">Streptomyces glomeratus</name>
    <dbReference type="NCBI Taxonomy" id="284452"/>
    <lineage>
        <taxon>Bacteria</taxon>
        <taxon>Bacillati</taxon>
        <taxon>Actinomycetota</taxon>
        <taxon>Actinomycetes</taxon>
        <taxon>Kitasatosporales</taxon>
        <taxon>Streptomycetaceae</taxon>
        <taxon>Streptomyces</taxon>
    </lineage>
</organism>
<evidence type="ECO:0000259" key="1">
    <source>
        <dbReference type="Pfam" id="PF19631"/>
    </source>
</evidence>
<keyword evidence="3" id="KW-1185">Reference proteome</keyword>
<sequence>MIELSEMIGQLRAELARAMADGEGEDLRFALGPVELELSVSVQRDATGHGKVKFWVMELGADAKVGRYDTQTVRLTLEPRRAAVDGAARPEVWISGVSDVRED</sequence>
<dbReference type="RefSeq" id="WP_234519157.1">
    <property type="nucleotide sequence ID" value="NZ_BAAAUF010000021.1"/>
</dbReference>
<name>A0ABP6LN18_9ACTN</name>
<proteinExistence type="predicted"/>
<dbReference type="Pfam" id="PF19631">
    <property type="entry name" value="Trypco2"/>
    <property type="match status" value="1"/>
</dbReference>
<dbReference type="InterPro" id="IPR045608">
    <property type="entry name" value="Trypco2"/>
</dbReference>
<dbReference type="EMBL" id="BAAAUF010000021">
    <property type="protein sequence ID" value="GAA3046028.1"/>
    <property type="molecule type" value="Genomic_DNA"/>
</dbReference>